<proteinExistence type="inferred from homology"/>
<dbReference type="Gene3D" id="3.40.50.720">
    <property type="entry name" value="NAD(P)-binding Rossmann-like Domain"/>
    <property type="match status" value="1"/>
</dbReference>
<reference evidence="4 5" key="1">
    <citation type="journal article" date="2018" name="Nat. Ecol. Evol.">
        <title>Shark genomes provide insights into elasmobranch evolution and the origin of vertebrates.</title>
        <authorList>
            <person name="Hara Y"/>
            <person name="Yamaguchi K"/>
            <person name="Onimaru K"/>
            <person name="Kadota M"/>
            <person name="Koyanagi M"/>
            <person name="Keeley SD"/>
            <person name="Tatsumi K"/>
            <person name="Tanaka K"/>
            <person name="Motone F"/>
            <person name="Kageyama Y"/>
            <person name="Nozu R"/>
            <person name="Adachi N"/>
            <person name="Nishimura O"/>
            <person name="Nakagawa R"/>
            <person name="Tanegashima C"/>
            <person name="Kiyatake I"/>
            <person name="Matsumoto R"/>
            <person name="Murakumo K"/>
            <person name="Nishida K"/>
            <person name="Terakita A"/>
            <person name="Kuratani S"/>
            <person name="Sato K"/>
            <person name="Hyodo S Kuraku.S."/>
        </authorList>
    </citation>
    <scope>NUCLEOTIDE SEQUENCE [LARGE SCALE GENOMIC DNA]</scope>
</reference>
<dbReference type="PRINTS" id="PR00081">
    <property type="entry name" value="GDHRDH"/>
</dbReference>
<dbReference type="AlphaFoldDB" id="A0A401Q387"/>
<evidence type="ECO:0000313" key="5">
    <source>
        <dbReference type="Proteomes" id="UP000288216"/>
    </source>
</evidence>
<dbReference type="STRING" id="75743.A0A401Q387"/>
<evidence type="ECO:0000256" key="2">
    <source>
        <dbReference type="SAM" id="Phobius"/>
    </source>
</evidence>
<dbReference type="InterPro" id="IPR036291">
    <property type="entry name" value="NAD(P)-bd_dom_sf"/>
</dbReference>
<keyword evidence="5" id="KW-1185">Reference proteome</keyword>
<evidence type="ECO:0000256" key="1">
    <source>
        <dbReference type="ARBA" id="ARBA00006484"/>
    </source>
</evidence>
<dbReference type="InterPro" id="IPR002347">
    <property type="entry name" value="SDR_fam"/>
</dbReference>
<protein>
    <recommendedName>
        <fullName evidence="3">Ketoreductase domain-containing protein</fullName>
    </recommendedName>
</protein>
<dbReference type="SUPFAM" id="SSF51735">
    <property type="entry name" value="NAD(P)-binding Rossmann-fold domains"/>
    <property type="match status" value="1"/>
</dbReference>
<sequence>MSKLSYVQMALMLLFSFLLTLGLGLWLPEILSAFVKLFGFQEDTVTHSIVLMYLVFVLCLAMPSLPRGSVKVKDKAILITGCDKGIGFALAKHLHTKGFTIFAGCLLKDKNGEGAQTLEKMKCERMTVLQMNICKDEEVQDAVDFVKSQLKEPEQGLWAVVNNAGISTFGEVEFTSLEHFKEVADVNLWGTIRVTKAFLPLIRRAKGRVVNVGSMFGRMGLASHSADCISNYGMEAFSDCLRYEQRRWGVKVSIIELGNYIAATGIFNRDHVESIADRMWKEAAEIVHEDYGKAYFDRQTMIMKSFCSSSSKDLSLIIVDITDALTSRYPYSRYEPMNAYWWIRLHISAHLPTPIADWLYKL</sequence>
<comment type="caution">
    <text evidence="4">The sequence shown here is derived from an EMBL/GenBank/DDBJ whole genome shotgun (WGS) entry which is preliminary data.</text>
</comment>
<comment type="similarity">
    <text evidence="1">Belongs to the short-chain dehydrogenases/reductases (SDR) family.</text>
</comment>
<evidence type="ECO:0000313" key="4">
    <source>
        <dbReference type="EMBL" id="GCB79783.1"/>
    </source>
</evidence>
<dbReference type="PANTHER" id="PTHR43313">
    <property type="entry name" value="SHORT-CHAIN DEHYDROGENASE/REDUCTASE FAMILY 9C"/>
    <property type="match status" value="1"/>
</dbReference>
<keyword evidence="2" id="KW-0812">Transmembrane</keyword>
<evidence type="ECO:0000259" key="3">
    <source>
        <dbReference type="SMART" id="SM00822"/>
    </source>
</evidence>
<keyword evidence="2" id="KW-0472">Membrane</keyword>
<dbReference type="InterPro" id="IPR057326">
    <property type="entry name" value="KR_dom"/>
</dbReference>
<dbReference type="OMA" id="ERMWRGA"/>
<gene>
    <name evidence="4" type="ORF">scyTo_0019609</name>
</gene>
<name>A0A401Q387_SCYTO</name>
<dbReference type="GO" id="GO:0016491">
    <property type="term" value="F:oxidoreductase activity"/>
    <property type="evidence" value="ECO:0007669"/>
    <property type="project" value="TreeGrafter"/>
</dbReference>
<dbReference type="Proteomes" id="UP000288216">
    <property type="component" value="Unassembled WGS sequence"/>
</dbReference>
<keyword evidence="2" id="KW-1133">Transmembrane helix</keyword>
<dbReference type="GO" id="GO:0008202">
    <property type="term" value="P:steroid metabolic process"/>
    <property type="evidence" value="ECO:0007669"/>
    <property type="project" value="TreeGrafter"/>
</dbReference>
<feature type="transmembrane region" description="Helical" evidence="2">
    <location>
        <begin position="48"/>
        <end position="65"/>
    </location>
</feature>
<dbReference type="PANTHER" id="PTHR43313:SF36">
    <property type="entry name" value="D-BETA-HYDROXYBUTYRATE DEHYDROGENASE, MITOCHONDRIAL"/>
    <property type="match status" value="1"/>
</dbReference>
<dbReference type="EMBL" id="BFAA01014756">
    <property type="protein sequence ID" value="GCB79783.1"/>
    <property type="molecule type" value="Genomic_DNA"/>
</dbReference>
<dbReference type="SMART" id="SM00822">
    <property type="entry name" value="PKS_KR"/>
    <property type="match status" value="1"/>
</dbReference>
<accession>A0A401Q387</accession>
<dbReference type="Pfam" id="PF00106">
    <property type="entry name" value="adh_short"/>
    <property type="match status" value="1"/>
</dbReference>
<dbReference type="OrthoDB" id="2102561at2759"/>
<feature type="domain" description="Ketoreductase" evidence="3">
    <location>
        <begin position="75"/>
        <end position="264"/>
    </location>
</feature>
<organism evidence="4 5">
    <name type="scientific">Scyliorhinus torazame</name>
    <name type="common">Cloudy catshark</name>
    <name type="synonym">Catulus torazame</name>
    <dbReference type="NCBI Taxonomy" id="75743"/>
    <lineage>
        <taxon>Eukaryota</taxon>
        <taxon>Metazoa</taxon>
        <taxon>Chordata</taxon>
        <taxon>Craniata</taxon>
        <taxon>Vertebrata</taxon>
        <taxon>Chondrichthyes</taxon>
        <taxon>Elasmobranchii</taxon>
        <taxon>Galeomorphii</taxon>
        <taxon>Galeoidea</taxon>
        <taxon>Carcharhiniformes</taxon>
        <taxon>Scyliorhinidae</taxon>
        <taxon>Scyliorhinus</taxon>
    </lineage>
</organism>